<gene>
    <name evidence="1" type="ORF">UT29_C0001G0127</name>
</gene>
<proteinExistence type="predicted"/>
<dbReference type="EMBL" id="LBWF01000001">
    <property type="protein sequence ID" value="KKR02647.1"/>
    <property type="molecule type" value="Genomic_DNA"/>
</dbReference>
<evidence type="ECO:0000313" key="2">
    <source>
        <dbReference type="Proteomes" id="UP000034845"/>
    </source>
</evidence>
<name>A0A0G0QLV3_YANXG</name>
<evidence type="ECO:0000313" key="1">
    <source>
        <dbReference type="EMBL" id="KKR02647.1"/>
    </source>
</evidence>
<comment type="caution">
    <text evidence="1">The sequence shown here is derived from an EMBL/GenBank/DDBJ whole genome shotgun (WGS) entry which is preliminary data.</text>
</comment>
<protein>
    <submittedName>
        <fullName evidence="1">Uncharacterized protein</fullName>
    </submittedName>
</protein>
<dbReference type="AlphaFoldDB" id="A0A0G0QLV3"/>
<dbReference type="Proteomes" id="UP000034845">
    <property type="component" value="Unassembled WGS sequence"/>
</dbReference>
<sequence length="153" mass="17483">MFSPQSVQRCQLRRGMIVIDLRRCFRNPYLNEQHQSLGRIIKKGIRSGSSVVKVGDKVAAVFMVAGNGFSFSDYQPYLQYIVDGGSKTSKKTFFADAVKIQLGIKTNRKNQLKINLWFDFKNDVLWTLTRDNLEVLVSALMSLKSRISQEQKS</sequence>
<organism evidence="1 2">
    <name type="scientific">Yanofskybacteria sp. (strain GW2011_GWA1_39_13)</name>
    <dbReference type="NCBI Taxonomy" id="1619019"/>
    <lineage>
        <taxon>Bacteria</taxon>
        <taxon>Candidatus Yanofskyibacteriota</taxon>
    </lineage>
</organism>
<accession>A0A0G0QLV3</accession>
<reference evidence="1 2" key="1">
    <citation type="journal article" date="2015" name="Nature">
        <title>rRNA introns, odd ribosomes, and small enigmatic genomes across a large radiation of phyla.</title>
        <authorList>
            <person name="Brown C.T."/>
            <person name="Hug L.A."/>
            <person name="Thomas B.C."/>
            <person name="Sharon I."/>
            <person name="Castelle C.J."/>
            <person name="Singh A."/>
            <person name="Wilkins M.J."/>
            <person name="Williams K.H."/>
            <person name="Banfield J.F."/>
        </authorList>
    </citation>
    <scope>NUCLEOTIDE SEQUENCE [LARGE SCALE GENOMIC DNA]</scope>
    <source>
        <strain evidence="2">GW2011_GWA1_39_13</strain>
    </source>
</reference>